<proteinExistence type="predicted"/>
<evidence type="ECO:0000256" key="1">
    <source>
        <dbReference type="SAM" id="Phobius"/>
    </source>
</evidence>
<protein>
    <submittedName>
        <fullName evidence="3">Uncharacterized protein</fullName>
    </submittedName>
</protein>
<evidence type="ECO:0000313" key="4">
    <source>
        <dbReference type="Proteomes" id="UP000234271"/>
    </source>
</evidence>
<organism evidence="3 4">
    <name type="scientific">Beggiatoa leptomitoformis</name>
    <dbReference type="NCBI Taxonomy" id="288004"/>
    <lineage>
        <taxon>Bacteria</taxon>
        <taxon>Pseudomonadati</taxon>
        <taxon>Pseudomonadota</taxon>
        <taxon>Gammaproteobacteria</taxon>
        <taxon>Thiotrichales</taxon>
        <taxon>Thiotrichaceae</taxon>
        <taxon>Beggiatoa</taxon>
    </lineage>
</organism>
<name>A0A2N9YCU5_9GAMM</name>
<keyword evidence="1" id="KW-0472">Membrane</keyword>
<feature type="signal peptide" evidence="2">
    <location>
        <begin position="1"/>
        <end position="21"/>
    </location>
</feature>
<dbReference type="AlphaFoldDB" id="A0A2N9YCU5"/>
<dbReference type="EMBL" id="CP018889">
    <property type="protein sequence ID" value="AUI68298.1"/>
    <property type="molecule type" value="Genomic_DNA"/>
</dbReference>
<accession>A0A2N9YCU5</accession>
<evidence type="ECO:0000256" key="2">
    <source>
        <dbReference type="SAM" id="SignalP"/>
    </source>
</evidence>
<keyword evidence="2" id="KW-0732">Signal</keyword>
<dbReference type="RefSeq" id="WP_062147198.1">
    <property type="nucleotide sequence ID" value="NZ_CP012373.2"/>
</dbReference>
<evidence type="ECO:0000313" key="3">
    <source>
        <dbReference type="EMBL" id="AUI68298.1"/>
    </source>
</evidence>
<dbReference type="STRING" id="288004.AL038_00060"/>
<feature type="transmembrane region" description="Helical" evidence="1">
    <location>
        <begin position="45"/>
        <end position="68"/>
    </location>
</feature>
<sequence>MTFSAICLAVSLLVLSLPSSAAQCDTLLLELPQVDNAELWFTFFLFWFMTVSIGFVAWQAGIILRFIAPGWFR</sequence>
<keyword evidence="1" id="KW-1133">Transmembrane helix</keyword>
<dbReference type="Proteomes" id="UP000234271">
    <property type="component" value="Chromosome"/>
</dbReference>
<feature type="chain" id="PRO_5015003264" evidence="2">
    <location>
        <begin position="22"/>
        <end position="73"/>
    </location>
</feature>
<reference evidence="4" key="1">
    <citation type="submission" date="2016-12" db="EMBL/GenBank/DDBJ databases">
        <title>Complete Genome Sequence of Beggiatoa leptomitiformis D-401.</title>
        <authorList>
            <person name="Fomenkov A."/>
            <person name="Vincze T."/>
            <person name="Grabovich M."/>
            <person name="Anton B.P."/>
            <person name="Dubinina G."/>
            <person name="Orlova M."/>
            <person name="Belousova E."/>
            <person name="Roberts R.J."/>
        </authorList>
    </citation>
    <scope>NUCLEOTIDE SEQUENCE [LARGE SCALE GENOMIC DNA]</scope>
    <source>
        <strain evidence="4">D-401</strain>
    </source>
</reference>
<dbReference type="KEGG" id="blep:AL038_00060"/>
<gene>
    <name evidence="3" type="ORF">BLE401_06010</name>
</gene>
<keyword evidence="1" id="KW-0812">Transmembrane</keyword>
<keyword evidence="4" id="KW-1185">Reference proteome</keyword>